<gene>
    <name evidence="2" type="ordered locus">HBHAL_6008</name>
</gene>
<dbReference type="SUPFAM" id="SSF46785">
    <property type="entry name" value="Winged helix' DNA-binding domain"/>
    <property type="match status" value="1"/>
</dbReference>
<protein>
    <submittedName>
        <fullName evidence="2">HTH domain protein</fullName>
    </submittedName>
</protein>
<feature type="region of interest" description="Disordered" evidence="1">
    <location>
        <begin position="118"/>
        <end position="146"/>
    </location>
</feature>
<feature type="compositionally biased region" description="Basic and acidic residues" evidence="1">
    <location>
        <begin position="118"/>
        <end position="131"/>
    </location>
</feature>
<dbReference type="Pfam" id="PF13730">
    <property type="entry name" value="HTH_36"/>
    <property type="match status" value="1"/>
</dbReference>
<proteinExistence type="predicted"/>
<dbReference type="KEGG" id="hhd:HBHAL_6008"/>
<accession>I0JTP5</accession>
<reference evidence="2 3" key="1">
    <citation type="journal article" date="2013" name="Environ. Microbiol.">
        <title>Chloride and organic osmolytes: a hybrid strategy to cope with elevated salinities by the moderately halophilic, chloride-dependent bacterium Halobacillus halophilus.</title>
        <authorList>
            <person name="Saum S.H."/>
            <person name="Pfeiffer F."/>
            <person name="Palm P."/>
            <person name="Rampp M."/>
            <person name="Schuster S.C."/>
            <person name="Muller V."/>
            <person name="Oesterhelt D."/>
        </authorList>
    </citation>
    <scope>NUCLEOTIDE SEQUENCE [LARGE SCALE GENOMIC DNA]</scope>
    <source>
        <strain evidence="3">ATCC 35676 / DSM 2266 / JCM 20832 / NBRC 102448/ NCIMB 2269</strain>
        <plasmid evidence="3">PL16</plasmid>
    </source>
</reference>
<dbReference type="InterPro" id="IPR036388">
    <property type="entry name" value="WH-like_DNA-bd_sf"/>
</dbReference>
<sequence length="284" mass="32691">MAGIDLFYLRNKETIKQKAERFRSLDDFNKRLREIFYKYADDLTNKKLKEFVKFLSQYSVKATGVSWMKPETMAKLFGVSIATVRRYLSKLKELGIIERIRPEKGTHYITVFTPTGKAEKASDRENDRPELIDQTNAGNACNSKDEGDFNRKETMTFKAGYKSIELKEQRKGTTVPSIIPTYVDSSFIEFLKPFVKPEEITTLWRKAAQAARGLELCEKNEGPHEYIDAVLDAARSTVYQYKRGKVGGSIVGYFYGTVRKTLEKVTEKAIIRKMLLEYDYLGSE</sequence>
<dbReference type="InterPro" id="IPR036390">
    <property type="entry name" value="WH_DNA-bd_sf"/>
</dbReference>
<dbReference type="Gene3D" id="1.10.10.10">
    <property type="entry name" value="Winged helix-like DNA-binding domain superfamily/Winged helix DNA-binding domain"/>
    <property type="match status" value="1"/>
</dbReference>
<name>I0JTP5_HALH3</name>
<dbReference type="PATRIC" id="fig|866895.3.peg.4223"/>
<dbReference type="AlphaFoldDB" id="I0JTP5"/>
<evidence type="ECO:0000313" key="3">
    <source>
        <dbReference type="Proteomes" id="UP000007397"/>
    </source>
</evidence>
<dbReference type="EMBL" id="HE717024">
    <property type="protein sequence ID" value="CCG47518.1"/>
    <property type="molecule type" value="Genomic_DNA"/>
</dbReference>
<keyword evidence="3" id="KW-1185">Reference proteome</keyword>
<organism evidence="2 3">
    <name type="scientific">Halobacillus halophilus (strain ATCC 35676 / DSM 2266 / JCM 20832 / KCTC 3685 / LMG 17431 / NBRC 102448 / NCIMB 2269)</name>
    <name type="common">Sporosarcina halophila</name>
    <dbReference type="NCBI Taxonomy" id="866895"/>
    <lineage>
        <taxon>Bacteria</taxon>
        <taxon>Bacillati</taxon>
        <taxon>Bacillota</taxon>
        <taxon>Bacilli</taxon>
        <taxon>Bacillales</taxon>
        <taxon>Bacillaceae</taxon>
        <taxon>Halobacillus</taxon>
    </lineage>
</organism>
<dbReference type="RefSeq" id="WP_014645399.1">
    <property type="nucleotide sequence ID" value="NC_017669.1"/>
</dbReference>
<dbReference type="HOGENOM" id="CLU_082651_0_0_9"/>
<geneLocation type="plasmid" evidence="2 3">
    <name>PL16</name>
</geneLocation>
<evidence type="ECO:0000256" key="1">
    <source>
        <dbReference type="SAM" id="MobiDB-lite"/>
    </source>
</evidence>
<feature type="compositionally biased region" description="Polar residues" evidence="1">
    <location>
        <begin position="133"/>
        <end position="142"/>
    </location>
</feature>
<keyword evidence="2" id="KW-0614">Plasmid</keyword>
<dbReference type="Proteomes" id="UP000007397">
    <property type="component" value="Plasmid PL16"/>
</dbReference>
<evidence type="ECO:0000313" key="2">
    <source>
        <dbReference type="EMBL" id="CCG47518.1"/>
    </source>
</evidence>